<dbReference type="PROSITE" id="PS52040">
    <property type="entry name" value="TOPO_IIA"/>
    <property type="match status" value="1"/>
</dbReference>
<feature type="site" description="Transition state stabilizer" evidence="7">
    <location>
        <position position="126"/>
    </location>
</feature>
<evidence type="ECO:0000256" key="5">
    <source>
        <dbReference type="ARBA" id="ARBA00023136"/>
    </source>
</evidence>
<dbReference type="InterPro" id="IPR013760">
    <property type="entry name" value="Topo_IIA-like_dom_sf"/>
</dbReference>
<feature type="site" description="Interaction with DNA" evidence="7">
    <location>
        <position position="46"/>
    </location>
</feature>
<dbReference type="Gene3D" id="3.90.199.10">
    <property type="entry name" value="Topoisomerase II, domain 5"/>
    <property type="match status" value="1"/>
</dbReference>
<keyword evidence="5 7" id="KW-0472">Membrane</keyword>
<dbReference type="InterPro" id="IPR006691">
    <property type="entry name" value="GyrA/parC_rep"/>
</dbReference>
<evidence type="ECO:0000313" key="12">
    <source>
        <dbReference type="Proteomes" id="UP000654401"/>
    </source>
</evidence>
<comment type="subunit">
    <text evidence="7">Heterotetramer composed of ParC and ParE.</text>
</comment>
<comment type="similarity">
    <text evidence="7">Belongs to the type II topoisomerase GyrA/ParC subunit family. ParC type 1 subfamily.</text>
</comment>
<feature type="domain" description="Topo IIA-type catalytic" evidence="10">
    <location>
        <begin position="38"/>
        <end position="501"/>
    </location>
</feature>
<dbReference type="FunFam" id="1.10.268.10:FF:000001">
    <property type="entry name" value="DNA gyrase subunit A"/>
    <property type="match status" value="1"/>
</dbReference>
<dbReference type="SUPFAM" id="SSF101904">
    <property type="entry name" value="GyrA/ParC C-terminal domain-like"/>
    <property type="match status" value="1"/>
</dbReference>
<protein>
    <recommendedName>
        <fullName evidence="7">DNA topoisomerase 4 subunit A</fullName>
        <ecNumber evidence="7">5.6.2.2</ecNumber>
    </recommendedName>
    <alternativeName>
        <fullName evidence="7">Topoisomerase IV subunit A</fullName>
    </alternativeName>
</protein>
<evidence type="ECO:0000256" key="6">
    <source>
        <dbReference type="ARBA" id="ARBA00023235"/>
    </source>
</evidence>
<dbReference type="EMBL" id="JACNFK010000034">
    <property type="protein sequence ID" value="MBC8520194.1"/>
    <property type="molecule type" value="Genomic_DNA"/>
</dbReference>
<evidence type="ECO:0000256" key="3">
    <source>
        <dbReference type="ARBA" id="ARBA00023029"/>
    </source>
</evidence>
<dbReference type="InterPro" id="IPR002205">
    <property type="entry name" value="Topo_IIA_dom_A"/>
</dbReference>
<feature type="active site" description="O-(5'-phospho-DNA)-tyrosine intermediate" evidence="7 8">
    <location>
        <position position="127"/>
    </location>
</feature>
<keyword evidence="2 7" id="KW-1003">Cell membrane</keyword>
<dbReference type="Proteomes" id="UP000654401">
    <property type="component" value="Unassembled WGS sequence"/>
</dbReference>
<dbReference type="Gene3D" id="2.120.10.90">
    <property type="entry name" value="DNA gyrase/topoisomerase IV, subunit A, C-terminal"/>
    <property type="match status" value="1"/>
</dbReference>
<dbReference type="PANTHER" id="PTHR43493">
    <property type="entry name" value="DNA GYRASE/TOPOISOMERASE SUBUNIT A"/>
    <property type="match status" value="1"/>
</dbReference>
<organism evidence="11 12">
    <name type="scientific">Candidatus Thiopontia autotrophica</name>
    <dbReference type="NCBI Taxonomy" id="2841688"/>
    <lineage>
        <taxon>Bacteria</taxon>
        <taxon>Pseudomonadati</taxon>
        <taxon>Pseudomonadota</taxon>
        <taxon>Gammaproteobacteria</taxon>
        <taxon>Candidatus Thiopontia</taxon>
    </lineage>
</organism>
<gene>
    <name evidence="7 11" type="primary">parC</name>
    <name evidence="11" type="ORF">H8D24_07300</name>
</gene>
<comment type="catalytic activity">
    <reaction evidence="1 7 8">
        <text>ATP-dependent breakage, passage and rejoining of double-stranded DNA.</text>
        <dbReference type="EC" id="5.6.2.2"/>
    </reaction>
</comment>
<evidence type="ECO:0000256" key="8">
    <source>
        <dbReference type="PROSITE-ProRule" id="PRU01384"/>
    </source>
</evidence>
<dbReference type="Pfam" id="PF03989">
    <property type="entry name" value="DNA_gyraseA_C"/>
    <property type="match status" value="2"/>
</dbReference>
<evidence type="ECO:0000259" key="10">
    <source>
        <dbReference type="PROSITE" id="PS52040"/>
    </source>
</evidence>
<feature type="site" description="Interaction with DNA" evidence="7">
    <location>
        <position position="82"/>
    </location>
</feature>
<dbReference type="HAMAP" id="MF_00936">
    <property type="entry name" value="ParC_type1"/>
    <property type="match status" value="1"/>
</dbReference>
<dbReference type="InterPro" id="IPR013758">
    <property type="entry name" value="Topo_IIA_A/C_ab"/>
</dbReference>
<dbReference type="NCBIfam" id="TIGR01062">
    <property type="entry name" value="parC_Gneg"/>
    <property type="match status" value="1"/>
</dbReference>
<sequence length="750" mass="83260">MSESIEMDMEGVEHLPLSEFTEKAYLDYSMYVILDRALPHVGDGLKPVQRRIVYAMSELGLSATAKFKKSARTVGDVLGKFHPHGDSAAYEAMVLMAQNFSYRHPLIDGQGNWGSQDDPKSFAAMRYTESRLTRYSEILLSELGMGTVEWQPNFDGTLKEPILLPARLPNILLNGGSGIAVGMATDIPPHNLREVASACIRLLENRKATVDDLLEHVKGPDYPTDAEIITPREDIQEIYRTGHGSIRMRAVWEKEGSDLVITALPHQVSGNKILEQVATQMRSKKLPMVDDLRDESDHENPTRLVVVPRSNRVDVEQLMSHLFATTDLERTYRVNLNMIGIDGRPGVKGIHKLLKEWLEFREQTVRRRLEHRLEKVLQRLHILDGLLVAYLNIDEVIAIIRSEDKPRPVLMKRFNLSEIQADAILDLKLRHLAKLEEIKIRGEQEELEEERDSLEKVLGSTRRLRTMIRNEITADAEKYGDDRRSPIVVRDSAQAIDPSTLVPSEPVTVVLSEKGWVRAAKGHDVDATALNYKSGDGYLASSNGRSNQPIYFLGSSGRSYTVQASTLPSARGQGEPLTGRLSTPSGEGFVDVIGGALEQKILVSSDAGYGFIATIGDLSSNKKAGKAFLRLPKGAEAMKVISVIENAQWLAVASNEGRLLLFPFHELPELAKGKGNKMIGIPSKRVDSREEFVAGVAVLGDGDGLTVVSGKRTLKLKPSDLENYYGERGRRGSKLPRGFQRVEGLLTGIK</sequence>
<dbReference type="CDD" id="cd00187">
    <property type="entry name" value="TOP4c"/>
    <property type="match status" value="1"/>
</dbReference>
<evidence type="ECO:0000256" key="1">
    <source>
        <dbReference type="ARBA" id="ARBA00000185"/>
    </source>
</evidence>
<dbReference type="GO" id="GO:0005694">
    <property type="term" value="C:chromosome"/>
    <property type="evidence" value="ECO:0007669"/>
    <property type="project" value="InterPro"/>
</dbReference>
<proteinExistence type="inferred from homology"/>
<comment type="caution">
    <text evidence="11">The sequence shown here is derived from an EMBL/GenBank/DDBJ whole genome shotgun (WGS) entry which is preliminary data.</text>
</comment>
<dbReference type="Gene3D" id="1.10.268.10">
    <property type="entry name" value="Topoisomerase, domain 3"/>
    <property type="match status" value="1"/>
</dbReference>
<dbReference type="InterPro" id="IPR013757">
    <property type="entry name" value="Topo_IIA_A_a_sf"/>
</dbReference>
<dbReference type="GO" id="GO:0007059">
    <property type="term" value="P:chromosome segregation"/>
    <property type="evidence" value="ECO:0007669"/>
    <property type="project" value="UniProtKB-UniRule"/>
</dbReference>
<dbReference type="SUPFAM" id="SSF56719">
    <property type="entry name" value="Type II DNA topoisomerase"/>
    <property type="match status" value="1"/>
</dbReference>
<evidence type="ECO:0000256" key="9">
    <source>
        <dbReference type="SAM" id="Coils"/>
    </source>
</evidence>
<dbReference type="GO" id="GO:0003918">
    <property type="term" value="F:DNA topoisomerase type II (double strand cut, ATP-hydrolyzing) activity"/>
    <property type="evidence" value="ECO:0007669"/>
    <property type="project" value="UniProtKB-UniRule"/>
</dbReference>
<dbReference type="GO" id="GO:0005737">
    <property type="term" value="C:cytoplasm"/>
    <property type="evidence" value="ECO:0007669"/>
    <property type="project" value="TreeGrafter"/>
</dbReference>
<evidence type="ECO:0000313" key="11">
    <source>
        <dbReference type="EMBL" id="MBC8520194.1"/>
    </source>
</evidence>
<dbReference type="Gene3D" id="3.30.1360.40">
    <property type="match status" value="1"/>
</dbReference>
<dbReference type="InterPro" id="IPR005742">
    <property type="entry name" value="TopoIV_A_Gneg"/>
</dbReference>
<keyword evidence="4 7" id="KW-0238">DNA-binding</keyword>
<name>A0A8J6NYQ7_9GAMM</name>
<keyword evidence="9" id="KW-0175">Coiled coil</keyword>
<evidence type="ECO:0000256" key="7">
    <source>
        <dbReference type="HAMAP-Rule" id="MF_00936"/>
    </source>
</evidence>
<keyword evidence="6 7" id="KW-0413">Isomerase</keyword>
<comment type="function">
    <text evidence="7">Topoisomerase IV is essential for chromosome segregation. It relaxes supercoiled DNA. Performs the decatenation events required during the replication of a circular DNA molecule.</text>
</comment>
<dbReference type="GO" id="GO:0006265">
    <property type="term" value="P:DNA topological change"/>
    <property type="evidence" value="ECO:0007669"/>
    <property type="project" value="UniProtKB-UniRule"/>
</dbReference>
<dbReference type="GO" id="GO:0019897">
    <property type="term" value="C:extrinsic component of plasma membrane"/>
    <property type="evidence" value="ECO:0007669"/>
    <property type="project" value="UniProtKB-UniRule"/>
</dbReference>
<dbReference type="EC" id="5.6.2.2" evidence="7"/>
<evidence type="ECO:0000256" key="2">
    <source>
        <dbReference type="ARBA" id="ARBA00022475"/>
    </source>
</evidence>
<dbReference type="AlphaFoldDB" id="A0A8J6NYQ7"/>
<comment type="subcellular location">
    <subcellularLocation>
        <location evidence="7">Cell membrane</location>
        <topology evidence="7">Peripheral membrane protein</topology>
    </subcellularLocation>
</comment>
<dbReference type="GO" id="GO:0003677">
    <property type="term" value="F:DNA binding"/>
    <property type="evidence" value="ECO:0007669"/>
    <property type="project" value="UniProtKB-UniRule"/>
</dbReference>
<dbReference type="Pfam" id="PF00521">
    <property type="entry name" value="DNA_topoisoIV"/>
    <property type="match status" value="1"/>
</dbReference>
<dbReference type="PANTHER" id="PTHR43493:SF1">
    <property type="entry name" value="DNA TOPOISOMERASE 4 SUBUNIT A"/>
    <property type="match status" value="1"/>
</dbReference>
<dbReference type="InterPro" id="IPR050220">
    <property type="entry name" value="Type_II_DNA_Topoisomerases"/>
</dbReference>
<dbReference type="FunFam" id="3.30.1360.40:FF:000005">
    <property type="entry name" value="DNA topoisomerase 4 subunit A"/>
    <property type="match status" value="1"/>
</dbReference>
<evidence type="ECO:0000256" key="4">
    <source>
        <dbReference type="ARBA" id="ARBA00023125"/>
    </source>
</evidence>
<dbReference type="GO" id="GO:0005524">
    <property type="term" value="F:ATP binding"/>
    <property type="evidence" value="ECO:0007669"/>
    <property type="project" value="InterPro"/>
</dbReference>
<accession>A0A8J6NYQ7</accession>
<keyword evidence="3 7" id="KW-0799">Topoisomerase</keyword>
<feature type="coiled-coil region" evidence="9">
    <location>
        <begin position="433"/>
        <end position="464"/>
    </location>
</feature>
<reference evidence="11 12" key="1">
    <citation type="submission" date="2020-08" db="EMBL/GenBank/DDBJ databases">
        <title>Bridging the membrane lipid divide: bacteria of the FCB group superphylum have the potential to synthesize archaeal ether lipids.</title>
        <authorList>
            <person name="Villanueva L."/>
            <person name="Von Meijenfeldt F.A.B."/>
            <person name="Westbye A.B."/>
            <person name="Yadav S."/>
            <person name="Hopmans E.C."/>
            <person name="Dutilh B.E."/>
            <person name="Sinninghe Damste J.S."/>
        </authorList>
    </citation>
    <scope>NUCLEOTIDE SEQUENCE [LARGE SCALE GENOMIC DNA]</scope>
    <source>
        <strain evidence="11">NIOZ-UU100</strain>
    </source>
</reference>
<dbReference type="NCBIfam" id="NF004044">
    <property type="entry name" value="PRK05561.1"/>
    <property type="match status" value="1"/>
</dbReference>
<dbReference type="InterPro" id="IPR035516">
    <property type="entry name" value="Gyrase/topoIV_suA_C"/>
</dbReference>
<dbReference type="SMART" id="SM00434">
    <property type="entry name" value="TOP4c"/>
    <property type="match status" value="1"/>
</dbReference>
<dbReference type="GO" id="GO:0009330">
    <property type="term" value="C:DNA topoisomerase type II (double strand cut, ATP-hydrolyzing) complex"/>
    <property type="evidence" value="ECO:0007669"/>
    <property type="project" value="TreeGrafter"/>
</dbReference>
<feature type="site" description="Interaction with DNA" evidence="7">
    <location>
        <position position="84"/>
    </location>
</feature>